<protein>
    <submittedName>
        <fullName evidence="3">Sdd3 protein</fullName>
    </submittedName>
</protein>
<name>A0AAV5REP7_STABA</name>
<dbReference type="Pfam" id="PF00675">
    <property type="entry name" value="Peptidase_M16"/>
    <property type="match status" value="1"/>
</dbReference>
<dbReference type="GO" id="GO:0046872">
    <property type="term" value="F:metal ion binding"/>
    <property type="evidence" value="ECO:0007669"/>
    <property type="project" value="InterPro"/>
</dbReference>
<dbReference type="SUPFAM" id="SSF63411">
    <property type="entry name" value="LuxS/MPP-like metallohydrolase"/>
    <property type="match status" value="4"/>
</dbReference>
<gene>
    <name evidence="3" type="ORF">DASB73_008810</name>
</gene>
<keyword evidence="4" id="KW-1185">Reference proteome</keyword>
<dbReference type="InterPro" id="IPR007863">
    <property type="entry name" value="Peptidase_M16_C"/>
</dbReference>
<reference evidence="3 4" key="1">
    <citation type="journal article" date="2023" name="Elife">
        <title>Identification of key yeast species and microbe-microbe interactions impacting larval growth of Drosophila in the wild.</title>
        <authorList>
            <person name="Mure A."/>
            <person name="Sugiura Y."/>
            <person name="Maeda R."/>
            <person name="Honda K."/>
            <person name="Sakurai N."/>
            <person name="Takahashi Y."/>
            <person name="Watada M."/>
            <person name="Katoh T."/>
            <person name="Gotoh A."/>
            <person name="Gotoh Y."/>
            <person name="Taniguchi I."/>
            <person name="Nakamura K."/>
            <person name="Hayashi T."/>
            <person name="Katayama T."/>
            <person name="Uemura T."/>
            <person name="Hattori Y."/>
        </authorList>
    </citation>
    <scope>NUCLEOTIDE SEQUENCE [LARGE SCALE GENOMIC DNA]</scope>
    <source>
        <strain evidence="3 4">SB-73</strain>
    </source>
</reference>
<dbReference type="PANTHER" id="PTHR43016">
    <property type="entry name" value="PRESEQUENCE PROTEASE"/>
    <property type="match status" value="1"/>
</dbReference>
<evidence type="ECO:0000259" key="1">
    <source>
        <dbReference type="Pfam" id="PF00675"/>
    </source>
</evidence>
<dbReference type="Pfam" id="PF05193">
    <property type="entry name" value="Peptidase_M16_C"/>
    <property type="match status" value="1"/>
</dbReference>
<dbReference type="AlphaFoldDB" id="A0AAV5REP7"/>
<organism evidence="3 4">
    <name type="scientific">Starmerella bacillaris</name>
    <name type="common">Yeast</name>
    <name type="synonym">Candida zemplinina</name>
    <dbReference type="NCBI Taxonomy" id="1247836"/>
    <lineage>
        <taxon>Eukaryota</taxon>
        <taxon>Fungi</taxon>
        <taxon>Dikarya</taxon>
        <taxon>Ascomycota</taxon>
        <taxon>Saccharomycotina</taxon>
        <taxon>Dipodascomycetes</taxon>
        <taxon>Dipodascales</taxon>
        <taxon>Trichomonascaceae</taxon>
        <taxon>Starmerella</taxon>
    </lineage>
</organism>
<dbReference type="Proteomes" id="UP001362899">
    <property type="component" value="Unassembled WGS sequence"/>
</dbReference>
<comment type="caution">
    <text evidence="3">The sequence shown here is derived from an EMBL/GenBank/DDBJ whole genome shotgun (WGS) entry which is preliminary data.</text>
</comment>
<dbReference type="Gene3D" id="3.30.830.10">
    <property type="entry name" value="Metalloenzyme, LuxS/M16 peptidase-like"/>
    <property type="match status" value="4"/>
</dbReference>
<accession>A0AAV5REP7</accession>
<sequence length="1029" mass="114875">MFELVSAVAPSYCSSVKFYKWKSQRTGMQLVLINRQSPCVQGYFAVATEANDNSGCPHTLEHIVFMGSQKYPYKGLLDKLGSTQLSSTNAFTAQDRTCYSLSTAGFEGFKNLLPVYLDHVLNATVDESACLTEVYHIDGKGDEKGVVFSEMQEYEHMSDSLMTAEAQKMLFPPQSGYATNTGGCLSALRELKASTIKKYHEEVYCPSNLSVIVIGDVTPEELLATVTEFDNEIDLKDHDHHVHEQSKRPFVHSCFSNCPTVLKKTEIREIEFPDFSDDTAGEILISWLGPHVSDILSNTALDVITSYLGARGAGKFQTKFVNVSEDKALASDISVYYDDYMHSQINVNLYGTPQTKLHDATKAVVDYLETELLNDLDMDFLKQCIEDTYDQFILVAEEDSSMFSNMAIVEFLYGDSRTFEEWLGSTRAFDLLREWTADHWRTFITEHISNPPKACVIGKSSEEKFKAIEQENADREKSIKQSTDLELTAKMLDLAIEHNEQPIPENLLEMFEKPDFNKIKFITSKSAATSQMLKRLPGKPMILDDSIQSHIKDVDLALAFESVDTQFVNIKVYLMPTSNIEPRLLPLIEVLLSNIFSFPMRMDDGKILSGEEVAKAVKYDLLNYRMVDDCQPQEFVALTLTCKASKYEEAIKWLERIALNVVCDDIETIKLFINKYLMGLDENKRNGQVLLYSSVNDTLLTNNSLRKASDPILAENDVLAFLDEDPKQIVQDMQSLLSDLFQKENMRTLVICDVVRMAASGTDLTAPWRKLAENLQGIQYAKSNAVNSVNKHIPKSGDFLTDLGKTPKNLATLTTCPSTDSASITIVSNGPEVYGHEDLPALAVVNSYLQMTEGPFWKAVRGPGLAYGVSIETSVQLGKIVLNVFSASDVHGALIAVKDAIMSIANGEYLIDENCLHSAVSTIVSDLAAHLSTTITAVNEKFLDTAFKGYSPDYVHTVIKEISSVTPVQFLRTLKKYVIPLLHEETSLLFAVASPSEKESLSAQFEKMGYEVKCICQSESDDEEESDSE</sequence>
<dbReference type="FunFam" id="3.30.830.10:FF:000015">
    <property type="entry name" value="Putative zinc metalloprotease"/>
    <property type="match status" value="1"/>
</dbReference>
<evidence type="ECO:0000259" key="2">
    <source>
        <dbReference type="Pfam" id="PF05193"/>
    </source>
</evidence>
<feature type="domain" description="Peptidase M16 C-terminal" evidence="2">
    <location>
        <begin position="194"/>
        <end position="379"/>
    </location>
</feature>
<dbReference type="InterPro" id="IPR011765">
    <property type="entry name" value="Pept_M16_N"/>
</dbReference>
<dbReference type="EMBL" id="BTGC01000003">
    <property type="protein sequence ID" value="GMM49923.1"/>
    <property type="molecule type" value="Genomic_DNA"/>
</dbReference>
<evidence type="ECO:0000313" key="4">
    <source>
        <dbReference type="Proteomes" id="UP001362899"/>
    </source>
</evidence>
<dbReference type="InterPro" id="IPR011249">
    <property type="entry name" value="Metalloenz_LuxS/M16"/>
</dbReference>
<feature type="domain" description="Peptidase M16 N-terminal" evidence="1">
    <location>
        <begin position="48"/>
        <end position="132"/>
    </location>
</feature>
<evidence type="ECO:0000313" key="3">
    <source>
        <dbReference type="EMBL" id="GMM49923.1"/>
    </source>
</evidence>
<dbReference type="PANTHER" id="PTHR43016:SF16">
    <property type="entry name" value="METALLOPROTEASE, PUTATIVE (AFU_ORTHOLOGUE AFUA_4G07610)-RELATED"/>
    <property type="match status" value="1"/>
</dbReference>
<proteinExistence type="predicted"/>